<keyword evidence="4" id="KW-0175">Coiled coil</keyword>
<dbReference type="SMART" id="SM00320">
    <property type="entry name" value="WD40"/>
    <property type="match status" value="3"/>
</dbReference>
<feature type="compositionally biased region" description="Basic and acidic residues" evidence="5">
    <location>
        <begin position="823"/>
        <end position="845"/>
    </location>
</feature>
<evidence type="ECO:0000256" key="2">
    <source>
        <dbReference type="ARBA" id="ARBA00022737"/>
    </source>
</evidence>
<evidence type="ECO:0000256" key="3">
    <source>
        <dbReference type="PROSITE-ProRule" id="PRU00221"/>
    </source>
</evidence>
<dbReference type="PANTHER" id="PTHR22847:SF637">
    <property type="entry name" value="WD REPEAT DOMAIN 5B"/>
    <property type="match status" value="1"/>
</dbReference>
<feature type="compositionally biased region" description="Acidic residues" evidence="5">
    <location>
        <begin position="808"/>
        <end position="822"/>
    </location>
</feature>
<feature type="compositionally biased region" description="Low complexity" evidence="5">
    <location>
        <begin position="790"/>
        <end position="807"/>
    </location>
</feature>
<feature type="repeat" description="WD" evidence="3">
    <location>
        <begin position="550"/>
        <end position="591"/>
    </location>
</feature>
<dbReference type="SUPFAM" id="SSF50978">
    <property type="entry name" value="WD40 repeat-like"/>
    <property type="match status" value="1"/>
</dbReference>
<dbReference type="InterPro" id="IPR001680">
    <property type="entry name" value="WD40_rpt"/>
</dbReference>
<dbReference type="InterPro" id="IPR020472">
    <property type="entry name" value="WD40_PAC1"/>
</dbReference>
<feature type="coiled-coil region" evidence="4">
    <location>
        <begin position="442"/>
        <end position="473"/>
    </location>
</feature>
<sequence>MDFLQTRRGHELMNMADLKQVCYFDRIHQPGEMDVAATFTTRRGAAAERFFRAASAEESEPATTTGHHQPATADRGLDSDHEGDDHHPSSTTTTDHEEGRVDNGDDCFVPSNAVEQVLHDPYLLLKIFRRLFGATSASASASSMTTGPSASVDHLRPHHRRLANVRRVCTLWRAVARIICPPVDYLRARPSRHLLTSGTGIDAGETAADTANSSLLSLLYVVSGYSEGEVKIWDVDGTGPDGSHCVRTLQYTMLRWFNRRFRSMALASLVELRLPAYSPEEEREIESRRSRSNSGQRGRQAKLAVDGGSASGLMARLGSASPFSLVRSSTVSTATDQPSPLLLPRSVDDLPTVSRTRKRSWIAKKWERSKAAGNRPSSSSSPLSSPPSSPQALPTLETSPSPSPSTSPPQSPTALTMNDRGYTSAPVVSRRNRYSLYRERIMAQESIESSELMKRIEEEEEEEEVAVAATQEKPAAAQRADAESSGDWAVGGSEEVWELASIPWPAAPVGKEAREGSASTTRGRRGHLASVYYHLILIWDVVQGECLRALEGHTLEVNALQPLKGGRQLASGSEDKSIRIWDVTTGQCLRPVLSLATLPNGHLVAGAENNKITVWDVDAGKRVNTIKGATEPVWHFQVMYDKQGLFADVSDSKNVMRLISSTGHWDPEKRTNKGQVAVWDVKNAKKLRTIFEYDGYARNMMGQHILVVVSRLPGGYLAVAIHYYGSSNTNARLVILDLNAIAATAPQSSTAPLSSPPSTRRRTTDDRGSSATTTTTTAQSRITRRRERQPSPSSSSSRSRSGSSEGDASGDDADAYEDEEDGDKQRERERQWSVEEEEKRAVVVEEREEGDGSTWRLVPGTKDLKVNSMVVLPDGRLVGAASDGCIWVWSFDTKSR</sequence>
<dbReference type="InterPro" id="IPR019775">
    <property type="entry name" value="WD40_repeat_CS"/>
</dbReference>
<accession>L8H4X9</accession>
<dbReference type="PROSITE" id="PS50294">
    <property type="entry name" value="WD_REPEATS_REGION"/>
    <property type="match status" value="1"/>
</dbReference>
<feature type="region of interest" description="Disordered" evidence="5">
    <location>
        <begin position="54"/>
        <end position="106"/>
    </location>
</feature>
<evidence type="ECO:0000256" key="5">
    <source>
        <dbReference type="SAM" id="MobiDB-lite"/>
    </source>
</evidence>
<evidence type="ECO:0000313" key="7">
    <source>
        <dbReference type="Proteomes" id="UP000011083"/>
    </source>
</evidence>
<keyword evidence="1 3" id="KW-0853">WD repeat</keyword>
<feature type="repeat" description="WD" evidence="3">
    <location>
        <begin position="603"/>
        <end position="625"/>
    </location>
</feature>
<feature type="region of interest" description="Disordered" evidence="5">
    <location>
        <begin position="280"/>
        <end position="307"/>
    </location>
</feature>
<dbReference type="Pfam" id="PF00400">
    <property type="entry name" value="WD40"/>
    <property type="match status" value="2"/>
</dbReference>
<gene>
    <name evidence="6" type="ORF">ACA1_052500</name>
</gene>
<dbReference type="PANTHER" id="PTHR22847">
    <property type="entry name" value="WD40 REPEAT PROTEIN"/>
    <property type="match status" value="1"/>
</dbReference>
<feature type="compositionally biased region" description="Basic and acidic residues" evidence="5">
    <location>
        <begin position="75"/>
        <end position="103"/>
    </location>
</feature>
<dbReference type="InterPro" id="IPR015943">
    <property type="entry name" value="WD40/YVTN_repeat-like_dom_sf"/>
</dbReference>
<evidence type="ECO:0000313" key="6">
    <source>
        <dbReference type="EMBL" id="ELR20559.1"/>
    </source>
</evidence>
<keyword evidence="7" id="KW-1185">Reference proteome</keyword>
<feature type="compositionally biased region" description="Pro residues" evidence="5">
    <location>
        <begin position="401"/>
        <end position="411"/>
    </location>
</feature>
<dbReference type="GeneID" id="14921424"/>
<keyword evidence="2" id="KW-0677">Repeat</keyword>
<dbReference type="RefSeq" id="XP_004343962.1">
    <property type="nucleotide sequence ID" value="XM_004343912.1"/>
</dbReference>
<protein>
    <submittedName>
        <fullName evidence="6">WD domain, G-beta repeat-containing protein</fullName>
    </submittedName>
</protein>
<dbReference type="Gene3D" id="2.130.10.10">
    <property type="entry name" value="YVTN repeat-like/Quinoprotein amine dehydrogenase"/>
    <property type="match status" value="1"/>
</dbReference>
<dbReference type="KEGG" id="acan:ACA1_052500"/>
<dbReference type="PROSITE" id="PS00678">
    <property type="entry name" value="WD_REPEATS_1"/>
    <property type="match status" value="1"/>
</dbReference>
<feature type="region of interest" description="Disordered" evidence="5">
    <location>
        <begin position="746"/>
        <end position="859"/>
    </location>
</feature>
<organism evidence="6 7">
    <name type="scientific">Acanthamoeba castellanii (strain ATCC 30010 / Neff)</name>
    <dbReference type="NCBI Taxonomy" id="1257118"/>
    <lineage>
        <taxon>Eukaryota</taxon>
        <taxon>Amoebozoa</taxon>
        <taxon>Discosea</taxon>
        <taxon>Longamoebia</taxon>
        <taxon>Centramoebida</taxon>
        <taxon>Acanthamoebidae</taxon>
        <taxon>Acanthamoeba</taxon>
    </lineage>
</organism>
<proteinExistence type="predicted"/>
<dbReference type="AlphaFoldDB" id="L8H4X9"/>
<dbReference type="PRINTS" id="PR00320">
    <property type="entry name" value="GPROTEINBRPT"/>
</dbReference>
<dbReference type="Proteomes" id="UP000011083">
    <property type="component" value="Unassembled WGS sequence"/>
</dbReference>
<feature type="compositionally biased region" description="Low complexity" evidence="5">
    <location>
        <begin position="746"/>
        <end position="758"/>
    </location>
</feature>
<evidence type="ECO:0000256" key="1">
    <source>
        <dbReference type="ARBA" id="ARBA00022574"/>
    </source>
</evidence>
<dbReference type="VEuPathDB" id="AmoebaDB:ACA1_052500"/>
<reference evidence="6 7" key="1">
    <citation type="journal article" date="2013" name="Genome Biol.">
        <title>Genome of Acanthamoeba castellanii highlights extensive lateral gene transfer and early evolution of tyrosine kinase signaling.</title>
        <authorList>
            <person name="Clarke M."/>
            <person name="Lohan A.J."/>
            <person name="Liu B."/>
            <person name="Lagkouvardos I."/>
            <person name="Roy S."/>
            <person name="Zafar N."/>
            <person name="Bertelli C."/>
            <person name="Schilde C."/>
            <person name="Kianianmomeni A."/>
            <person name="Burglin T.R."/>
            <person name="Frech C."/>
            <person name="Turcotte B."/>
            <person name="Kopec K.O."/>
            <person name="Synnott J.M."/>
            <person name="Choo C."/>
            <person name="Paponov I."/>
            <person name="Finkler A."/>
            <person name="Soon Heng Tan C."/>
            <person name="Hutchins A.P."/>
            <person name="Weinmeier T."/>
            <person name="Rattei T."/>
            <person name="Chu J.S."/>
            <person name="Gimenez G."/>
            <person name="Irimia M."/>
            <person name="Rigden D.J."/>
            <person name="Fitzpatrick D.A."/>
            <person name="Lorenzo-Morales J."/>
            <person name="Bateman A."/>
            <person name="Chiu C.H."/>
            <person name="Tang P."/>
            <person name="Hegemann P."/>
            <person name="Fromm H."/>
            <person name="Raoult D."/>
            <person name="Greub G."/>
            <person name="Miranda-Saavedra D."/>
            <person name="Chen N."/>
            <person name="Nash P."/>
            <person name="Ginger M.L."/>
            <person name="Horn M."/>
            <person name="Schaap P."/>
            <person name="Caler L."/>
            <person name="Loftus B."/>
        </authorList>
    </citation>
    <scope>NUCLEOTIDE SEQUENCE [LARGE SCALE GENOMIC DNA]</scope>
    <source>
        <strain evidence="6 7">Neff</strain>
    </source>
</reference>
<dbReference type="InterPro" id="IPR036322">
    <property type="entry name" value="WD40_repeat_dom_sf"/>
</dbReference>
<name>L8H4X9_ACACF</name>
<feature type="compositionally biased region" description="Low complexity" evidence="5">
    <location>
        <begin position="54"/>
        <end position="66"/>
    </location>
</feature>
<feature type="region of interest" description="Disordered" evidence="5">
    <location>
        <begin position="364"/>
        <end position="426"/>
    </location>
</feature>
<feature type="compositionally biased region" description="Low complexity" evidence="5">
    <location>
        <begin position="769"/>
        <end position="781"/>
    </location>
</feature>
<dbReference type="GO" id="GO:1990234">
    <property type="term" value="C:transferase complex"/>
    <property type="evidence" value="ECO:0007669"/>
    <property type="project" value="UniProtKB-ARBA"/>
</dbReference>
<dbReference type="EMBL" id="KB007909">
    <property type="protein sequence ID" value="ELR20559.1"/>
    <property type="molecule type" value="Genomic_DNA"/>
</dbReference>
<dbReference type="PROSITE" id="PS50082">
    <property type="entry name" value="WD_REPEATS_2"/>
    <property type="match status" value="2"/>
</dbReference>
<evidence type="ECO:0000256" key="4">
    <source>
        <dbReference type="SAM" id="Coils"/>
    </source>
</evidence>